<gene>
    <name evidence="2" type="ORF">H8S44_03040</name>
</gene>
<dbReference type="PANTHER" id="PTHR12110">
    <property type="entry name" value="HYDROXYPYRUVATE ISOMERASE"/>
    <property type="match status" value="1"/>
</dbReference>
<sequence>MKLGFLSAIMPELSFEEVIDFASENGFECVELACWPKGKSERRYAGVTHIDMAELDDEKAAYIKKYLHDKNVEISGIGYYPNPLAADKEARKVAIEHIKECILGAKKLGVGVVNTFIGKNRLETAEKNWEEFLEIWPEIIKFAEEQGIKIGIENCPMYFKTEWPQGDNLAGNPQFWRQMFQAIESNNFGLNYDPSHLVWQQMDYIKPIYDFKDKLFHFHIKDAKFYPDKYNEVGIFAPPLDYHTPKLPGLGDIEWGKVISALNDVGYTGPAVIEIEDRAYEGSMEARKASILLSRDFMKQYIR</sequence>
<dbReference type="Proteomes" id="UP000649345">
    <property type="component" value="Unassembled WGS sequence"/>
</dbReference>
<dbReference type="PANTHER" id="PTHR12110:SF21">
    <property type="entry name" value="XYLOSE ISOMERASE-LIKE TIM BARREL DOMAIN-CONTAINING PROTEIN"/>
    <property type="match status" value="1"/>
</dbReference>
<feature type="domain" description="Xylose isomerase-like TIM barrel" evidence="1">
    <location>
        <begin position="19"/>
        <end position="297"/>
    </location>
</feature>
<dbReference type="Gene3D" id="3.20.20.150">
    <property type="entry name" value="Divalent-metal-dependent TIM barrel enzymes"/>
    <property type="match status" value="1"/>
</dbReference>
<protein>
    <submittedName>
        <fullName evidence="2">Sugar phosphate isomerase/epimerase</fullName>
    </submittedName>
</protein>
<proteinExistence type="predicted"/>
<dbReference type="InterPro" id="IPR013022">
    <property type="entry name" value="Xyl_isomerase-like_TIM-brl"/>
</dbReference>
<dbReference type="InterPro" id="IPR036237">
    <property type="entry name" value="Xyl_isomerase-like_sf"/>
</dbReference>
<dbReference type="InterPro" id="IPR050312">
    <property type="entry name" value="IolE/XylAMocC-like"/>
</dbReference>
<reference evidence="2" key="1">
    <citation type="submission" date="2020-08" db="EMBL/GenBank/DDBJ databases">
        <title>Genome public.</title>
        <authorList>
            <person name="Liu C."/>
            <person name="Sun Q."/>
        </authorList>
    </citation>
    <scope>NUCLEOTIDE SEQUENCE</scope>
    <source>
        <strain evidence="2">NSJ-68</strain>
    </source>
</reference>
<accession>A0A923RL13</accession>
<keyword evidence="3" id="KW-1185">Reference proteome</keyword>
<dbReference type="GO" id="GO:0016853">
    <property type="term" value="F:isomerase activity"/>
    <property type="evidence" value="ECO:0007669"/>
    <property type="project" value="UniProtKB-KW"/>
</dbReference>
<name>A0A923RL13_9FIRM</name>
<evidence type="ECO:0000313" key="2">
    <source>
        <dbReference type="EMBL" id="MBC5658749.1"/>
    </source>
</evidence>
<dbReference type="SUPFAM" id="SSF51658">
    <property type="entry name" value="Xylose isomerase-like"/>
    <property type="match status" value="1"/>
</dbReference>
<dbReference type="Pfam" id="PF01261">
    <property type="entry name" value="AP_endonuc_2"/>
    <property type="match status" value="1"/>
</dbReference>
<evidence type="ECO:0000259" key="1">
    <source>
        <dbReference type="Pfam" id="PF01261"/>
    </source>
</evidence>
<dbReference type="RefSeq" id="WP_186873312.1">
    <property type="nucleotide sequence ID" value="NZ_JACOOR010000002.1"/>
</dbReference>
<organism evidence="2 3">
    <name type="scientific">Anaerosacchariphilus hominis</name>
    <dbReference type="NCBI Taxonomy" id="2763017"/>
    <lineage>
        <taxon>Bacteria</taxon>
        <taxon>Bacillati</taxon>
        <taxon>Bacillota</taxon>
        <taxon>Clostridia</taxon>
        <taxon>Lachnospirales</taxon>
        <taxon>Lachnospiraceae</taxon>
        <taxon>Anaerosacchariphilus</taxon>
    </lineage>
</organism>
<keyword evidence="2" id="KW-0413">Isomerase</keyword>
<evidence type="ECO:0000313" key="3">
    <source>
        <dbReference type="Proteomes" id="UP000649345"/>
    </source>
</evidence>
<dbReference type="AlphaFoldDB" id="A0A923RL13"/>
<dbReference type="EMBL" id="JACOOR010000002">
    <property type="protein sequence ID" value="MBC5658749.1"/>
    <property type="molecule type" value="Genomic_DNA"/>
</dbReference>
<comment type="caution">
    <text evidence="2">The sequence shown here is derived from an EMBL/GenBank/DDBJ whole genome shotgun (WGS) entry which is preliminary data.</text>
</comment>